<feature type="compositionally biased region" description="Low complexity" evidence="1">
    <location>
        <begin position="139"/>
        <end position="164"/>
    </location>
</feature>
<gene>
    <name evidence="2" type="ORF">Prum_046290</name>
</gene>
<comment type="caution">
    <text evidence="2">The sequence shown here is derived from an EMBL/GenBank/DDBJ whole genome shotgun (WGS) entry which is preliminary data.</text>
</comment>
<evidence type="ECO:0000313" key="2">
    <source>
        <dbReference type="EMBL" id="GFJ90987.1"/>
    </source>
</evidence>
<dbReference type="InterPro" id="IPR009218">
    <property type="entry name" value="HD_phosphohydro"/>
</dbReference>
<proteinExistence type="predicted"/>
<organism evidence="2 3">
    <name type="scientific">Phytohabitans rumicis</name>
    <dbReference type="NCBI Taxonomy" id="1076125"/>
    <lineage>
        <taxon>Bacteria</taxon>
        <taxon>Bacillati</taxon>
        <taxon>Actinomycetota</taxon>
        <taxon>Actinomycetes</taxon>
        <taxon>Micromonosporales</taxon>
        <taxon>Micromonosporaceae</taxon>
    </lineage>
</organism>
<dbReference type="SUPFAM" id="SSF109604">
    <property type="entry name" value="HD-domain/PDEase-like"/>
    <property type="match status" value="1"/>
</dbReference>
<dbReference type="PANTHER" id="PTHR21174:SF0">
    <property type="entry name" value="HD PHOSPHOHYDROLASE FAMILY PROTEIN-RELATED"/>
    <property type="match status" value="1"/>
</dbReference>
<dbReference type="RefSeq" id="WP_308785365.1">
    <property type="nucleotide sequence ID" value="NZ_BLPG01000001.1"/>
</dbReference>
<dbReference type="PANTHER" id="PTHR21174">
    <property type="match status" value="1"/>
</dbReference>
<dbReference type="Proteomes" id="UP000482960">
    <property type="component" value="Unassembled WGS sequence"/>
</dbReference>
<keyword evidence="3" id="KW-1185">Reference proteome</keyword>
<dbReference type="AlphaFoldDB" id="A0A6V8LA96"/>
<evidence type="ECO:0000256" key="1">
    <source>
        <dbReference type="SAM" id="MobiDB-lite"/>
    </source>
</evidence>
<feature type="region of interest" description="Disordered" evidence="1">
    <location>
        <begin position="139"/>
        <end position="173"/>
    </location>
</feature>
<dbReference type="EMBL" id="BLPG01000001">
    <property type="protein sequence ID" value="GFJ90987.1"/>
    <property type="molecule type" value="Genomic_DNA"/>
</dbReference>
<accession>A0A6V8LA96</accession>
<evidence type="ECO:0008006" key="4">
    <source>
        <dbReference type="Google" id="ProtNLM"/>
    </source>
</evidence>
<reference evidence="2 3" key="1">
    <citation type="submission" date="2020-03" db="EMBL/GenBank/DDBJ databases">
        <title>Whole genome shotgun sequence of Phytohabitans rumicis NBRC 108638.</title>
        <authorList>
            <person name="Komaki H."/>
            <person name="Tamura T."/>
        </authorList>
    </citation>
    <scope>NUCLEOTIDE SEQUENCE [LARGE SCALE GENOMIC DNA]</scope>
    <source>
        <strain evidence="2 3">NBRC 108638</strain>
    </source>
</reference>
<evidence type="ECO:0000313" key="3">
    <source>
        <dbReference type="Proteomes" id="UP000482960"/>
    </source>
</evidence>
<reference evidence="2 3" key="2">
    <citation type="submission" date="2020-03" db="EMBL/GenBank/DDBJ databases">
        <authorList>
            <person name="Ichikawa N."/>
            <person name="Kimura A."/>
            <person name="Kitahashi Y."/>
            <person name="Uohara A."/>
        </authorList>
    </citation>
    <scope>NUCLEOTIDE SEQUENCE [LARGE SCALE GENOMIC DNA]</scope>
    <source>
        <strain evidence="2 3">NBRC 108638</strain>
    </source>
</reference>
<name>A0A6V8LA96_9ACTN</name>
<protein>
    <recommendedName>
        <fullName evidence="4">Metal-dependent phosphohydrolase</fullName>
    </recommendedName>
</protein>
<sequence length="173" mass="18159">MTLTERWHRAVRGAGATADDAPVDAAGADLLARWREPHRHYHTTDHLAAMLSIVDGYGGSDPVRLATWYHDAVYDPRAPGDANERASAALARSVLTDLGVPDAAEVERLVLLTAGHTVDPGDPDGALLCDADLAILAATPGTTTPTREPSAASTPTSPTSRFAPPEQPSSATY</sequence>
<dbReference type="Gene3D" id="1.10.3210.10">
    <property type="entry name" value="Hypothetical protein af1432"/>
    <property type="match status" value="1"/>
</dbReference>